<reference evidence="11 12" key="1">
    <citation type="journal article" date="2019" name="Int. J. Syst. Evol. Microbiol.">
        <title>The Global Catalogue of Microorganisms (GCM) 10K type strain sequencing project: providing services to taxonomists for standard genome sequencing and annotation.</title>
        <authorList>
            <consortium name="The Broad Institute Genomics Platform"/>
            <consortium name="The Broad Institute Genome Sequencing Center for Infectious Disease"/>
            <person name="Wu L."/>
            <person name="Ma J."/>
        </authorList>
    </citation>
    <scope>NUCLEOTIDE SEQUENCE [LARGE SCALE GENOMIC DNA]</scope>
    <source>
        <strain evidence="11 12">JCM 14549</strain>
    </source>
</reference>
<feature type="transmembrane region" description="Helical" evidence="9">
    <location>
        <begin position="409"/>
        <end position="426"/>
    </location>
</feature>
<comment type="caution">
    <text evidence="11">The sequence shown here is derived from an EMBL/GenBank/DDBJ whole genome shotgun (WGS) entry which is preliminary data.</text>
</comment>
<feature type="transmembrane region" description="Helical" evidence="9">
    <location>
        <begin position="54"/>
        <end position="72"/>
    </location>
</feature>
<feature type="transmembrane region" description="Helical" evidence="9">
    <location>
        <begin position="84"/>
        <end position="103"/>
    </location>
</feature>
<evidence type="ECO:0000256" key="4">
    <source>
        <dbReference type="ARBA" id="ARBA00022692"/>
    </source>
</evidence>
<evidence type="ECO:0000256" key="7">
    <source>
        <dbReference type="ARBA" id="ARBA00023251"/>
    </source>
</evidence>
<dbReference type="InterPro" id="IPR036259">
    <property type="entry name" value="MFS_trans_sf"/>
</dbReference>
<evidence type="ECO:0000256" key="5">
    <source>
        <dbReference type="ARBA" id="ARBA00022989"/>
    </source>
</evidence>
<evidence type="ECO:0000256" key="9">
    <source>
        <dbReference type="SAM" id="Phobius"/>
    </source>
</evidence>
<accession>A0ABN2UWS5</accession>
<name>A0ABN2UWS5_9ACTN</name>
<keyword evidence="7" id="KW-0046">Antibiotic resistance</keyword>
<protein>
    <recommendedName>
        <fullName evidence="10">Major facilitator superfamily (MFS) profile domain-containing protein</fullName>
    </recommendedName>
</protein>
<feature type="transmembrane region" description="Helical" evidence="9">
    <location>
        <begin position="337"/>
        <end position="356"/>
    </location>
</feature>
<feature type="transmembrane region" description="Helical" evidence="9">
    <location>
        <begin position="308"/>
        <end position="325"/>
    </location>
</feature>
<feature type="transmembrane region" description="Helical" evidence="9">
    <location>
        <begin position="109"/>
        <end position="130"/>
    </location>
</feature>
<evidence type="ECO:0000256" key="3">
    <source>
        <dbReference type="ARBA" id="ARBA00022475"/>
    </source>
</evidence>
<feature type="transmembrane region" description="Helical" evidence="9">
    <location>
        <begin position="205"/>
        <end position="224"/>
    </location>
</feature>
<feature type="region of interest" description="Disordered" evidence="8">
    <location>
        <begin position="542"/>
        <end position="586"/>
    </location>
</feature>
<evidence type="ECO:0000256" key="6">
    <source>
        <dbReference type="ARBA" id="ARBA00023136"/>
    </source>
</evidence>
<feature type="transmembrane region" description="Helical" evidence="9">
    <location>
        <begin position="362"/>
        <end position="388"/>
    </location>
</feature>
<keyword evidence="3" id="KW-1003">Cell membrane</keyword>
<evidence type="ECO:0000256" key="1">
    <source>
        <dbReference type="ARBA" id="ARBA00004651"/>
    </source>
</evidence>
<dbReference type="Gene3D" id="1.20.1250.20">
    <property type="entry name" value="MFS general substrate transporter like domains"/>
    <property type="match status" value="1"/>
</dbReference>
<evidence type="ECO:0000259" key="10">
    <source>
        <dbReference type="PROSITE" id="PS50850"/>
    </source>
</evidence>
<feature type="transmembrane region" description="Helical" evidence="9">
    <location>
        <begin position="230"/>
        <end position="251"/>
    </location>
</feature>
<keyword evidence="5 9" id="KW-1133">Transmembrane helix</keyword>
<dbReference type="PANTHER" id="PTHR42718:SF47">
    <property type="entry name" value="METHYL VIOLOGEN RESISTANCE PROTEIN SMVA"/>
    <property type="match status" value="1"/>
</dbReference>
<proteinExistence type="predicted"/>
<feature type="transmembrane region" description="Helical" evidence="9">
    <location>
        <begin position="16"/>
        <end position="39"/>
    </location>
</feature>
<feature type="transmembrane region" description="Helical" evidence="9">
    <location>
        <begin position="482"/>
        <end position="502"/>
    </location>
</feature>
<dbReference type="Proteomes" id="UP001403094">
    <property type="component" value="Unassembled WGS sequence"/>
</dbReference>
<keyword evidence="2" id="KW-0813">Transport</keyword>
<dbReference type="SUPFAM" id="SSF103473">
    <property type="entry name" value="MFS general substrate transporter"/>
    <property type="match status" value="1"/>
</dbReference>
<keyword evidence="6 9" id="KW-0472">Membrane</keyword>
<evidence type="ECO:0000256" key="2">
    <source>
        <dbReference type="ARBA" id="ARBA00022448"/>
    </source>
</evidence>
<dbReference type="CDD" id="cd17321">
    <property type="entry name" value="MFS_MMR_MDR_like"/>
    <property type="match status" value="1"/>
</dbReference>
<dbReference type="InterPro" id="IPR011701">
    <property type="entry name" value="MFS"/>
</dbReference>
<sequence>MTTGDSAPQRAGRREWIGLAVLALPTVVLAMDMTVLHLAAPTISADLSPTGSQLLWILDIYGFLIAGFLMTMGTLGDRIGRRRLLLVGAAAFAVASVLAAYAQSPGMLIAARALLGVAGATLMPSTLALISTMFAAPAQRTFAVAVWMTAFISGEAIGPLVGGALLEFFWWGSVFLIAVPVMLLLLVTGPRLLPEHREGRAVGRFDVLSAAMSMVAVLSLVYAVKKLSESGPGVVALGWALLGLAVGGAFLRRQQRLAEPLVDLGLFRLPAFSAALGTQTLAVCGMAGTQLLLMQYLQSVIGLSPLEAGLWTLPAVAIGIGGTLLAPKVVLWVRPAVVVAGCLVVAAVGAALITVADGEDGLVWAVTGFTVLYVGITPILALTTDLIVGSAPPDRAGAASAISESGAELGLALGMALLGSLGLAVYRQQLSEHAPDGVGDEALHDARETIGGAVSTAEDLPEPLGGALLGAAREAFTTGLHATALLTTVALLGAAVLAAVSLRRAPATGRRSRSRLRHPDALVRRPTITRWASISGPGSAISVSFPEPGRNHRAGQRRWGGTRRPWRHGRGPRRRRRKSNTLPQNLFRGQGDQARAYCHVVPRPRLPLVRDGLRGTFTEAPHPWSSGRHRIGVEAWAWRSVSTPA</sequence>
<dbReference type="PANTHER" id="PTHR42718">
    <property type="entry name" value="MAJOR FACILITATOR SUPERFAMILY MULTIDRUG TRANSPORTER MFSC"/>
    <property type="match status" value="1"/>
</dbReference>
<evidence type="ECO:0000256" key="8">
    <source>
        <dbReference type="SAM" id="MobiDB-lite"/>
    </source>
</evidence>
<dbReference type="PROSITE" id="PS50850">
    <property type="entry name" value="MFS"/>
    <property type="match status" value="1"/>
</dbReference>
<feature type="transmembrane region" description="Helical" evidence="9">
    <location>
        <begin position="142"/>
        <end position="162"/>
    </location>
</feature>
<evidence type="ECO:0000313" key="11">
    <source>
        <dbReference type="EMBL" id="GAA2044503.1"/>
    </source>
</evidence>
<dbReference type="EMBL" id="BAAANQ010000002">
    <property type="protein sequence ID" value="GAA2044503.1"/>
    <property type="molecule type" value="Genomic_DNA"/>
</dbReference>
<feature type="transmembrane region" description="Helical" evidence="9">
    <location>
        <begin position="168"/>
        <end position="193"/>
    </location>
</feature>
<evidence type="ECO:0000313" key="12">
    <source>
        <dbReference type="Proteomes" id="UP001403094"/>
    </source>
</evidence>
<gene>
    <name evidence="11" type="ORF">GCM10009757_10030</name>
</gene>
<dbReference type="Pfam" id="PF07690">
    <property type="entry name" value="MFS_1"/>
    <property type="match status" value="1"/>
</dbReference>
<feature type="compositionally biased region" description="Basic residues" evidence="8">
    <location>
        <begin position="551"/>
        <end position="579"/>
    </location>
</feature>
<feature type="domain" description="Major facilitator superfamily (MFS) profile" evidence="10">
    <location>
        <begin position="18"/>
        <end position="505"/>
    </location>
</feature>
<feature type="transmembrane region" description="Helical" evidence="9">
    <location>
        <begin position="272"/>
        <end position="296"/>
    </location>
</feature>
<dbReference type="InterPro" id="IPR020846">
    <property type="entry name" value="MFS_dom"/>
</dbReference>
<organism evidence="11 12">
    <name type="scientific">Streptomyces cheonanensis</name>
    <dbReference type="NCBI Taxonomy" id="312720"/>
    <lineage>
        <taxon>Bacteria</taxon>
        <taxon>Bacillati</taxon>
        <taxon>Actinomycetota</taxon>
        <taxon>Actinomycetes</taxon>
        <taxon>Kitasatosporales</taxon>
        <taxon>Streptomycetaceae</taxon>
        <taxon>Streptomyces</taxon>
    </lineage>
</organism>
<comment type="subcellular location">
    <subcellularLocation>
        <location evidence="1">Cell membrane</location>
        <topology evidence="1">Multi-pass membrane protein</topology>
    </subcellularLocation>
</comment>
<keyword evidence="4 9" id="KW-0812">Transmembrane</keyword>
<keyword evidence="12" id="KW-1185">Reference proteome</keyword>